<comment type="caution">
    <text evidence="2">The sequence shown here is derived from an EMBL/GenBank/DDBJ whole genome shotgun (WGS) entry which is preliminary data.</text>
</comment>
<reference evidence="2 3" key="1">
    <citation type="submission" date="2016-06" db="EMBL/GenBank/DDBJ databases">
        <title>Genome sequence of halotolerant plant growth promoting strain of Halomonas elongata HEK1 isolated from salterns of Rann of Kutch, Gujarat, India.</title>
        <authorList>
            <person name="Gaba S."/>
            <person name="Singh R.N."/>
            <person name="Abrol S."/>
            <person name="Kaushik R."/>
            <person name="Saxena A.K."/>
        </authorList>
    </citation>
    <scope>NUCLEOTIDE SEQUENCE [LARGE SCALE GENOMIC DNA]</scope>
    <source>
        <strain evidence="2 3">HEK1</strain>
    </source>
</reference>
<proteinExistence type="predicted"/>
<dbReference type="AlphaFoldDB" id="A0A1B8P019"/>
<sequence length="186" mass="20079">MRQDALNAAVIGIVVAANQLQRLVEAGFIQLLFFLEQRQLDLFQHQAHALAQVGFLLRRDQGLQRLVVLAHRDQVLELRADLGQLLLPAAGRRLLDGGVAGYLLDILGQGAPGDLLLLGIERQEQAGAIDARTDRNAASSEAISRRTGINAGLSASLSRASAVRSSAAAPSTSRSSCRRWLARRSR</sequence>
<evidence type="ECO:0000313" key="3">
    <source>
        <dbReference type="Proteomes" id="UP000092504"/>
    </source>
</evidence>
<feature type="region of interest" description="Disordered" evidence="1">
    <location>
        <begin position="164"/>
        <end position="186"/>
    </location>
</feature>
<evidence type="ECO:0000313" key="2">
    <source>
        <dbReference type="EMBL" id="OBX35553.1"/>
    </source>
</evidence>
<feature type="compositionally biased region" description="Low complexity" evidence="1">
    <location>
        <begin position="164"/>
        <end position="175"/>
    </location>
</feature>
<accession>A0A1B8P019</accession>
<protein>
    <submittedName>
        <fullName evidence="2">Uncharacterized protein</fullName>
    </submittedName>
</protein>
<evidence type="ECO:0000256" key="1">
    <source>
        <dbReference type="SAM" id="MobiDB-lite"/>
    </source>
</evidence>
<dbReference type="EMBL" id="MAJD01000002">
    <property type="protein sequence ID" value="OBX35553.1"/>
    <property type="molecule type" value="Genomic_DNA"/>
</dbReference>
<organism evidence="2 3">
    <name type="scientific">Halomonas elongata</name>
    <dbReference type="NCBI Taxonomy" id="2746"/>
    <lineage>
        <taxon>Bacteria</taxon>
        <taxon>Pseudomonadati</taxon>
        <taxon>Pseudomonadota</taxon>
        <taxon>Gammaproteobacteria</taxon>
        <taxon>Oceanospirillales</taxon>
        <taxon>Halomonadaceae</taxon>
        <taxon>Halomonas</taxon>
    </lineage>
</organism>
<dbReference type="Proteomes" id="UP000092504">
    <property type="component" value="Unassembled WGS sequence"/>
</dbReference>
<name>A0A1B8P019_HALEL</name>
<feature type="compositionally biased region" description="Basic residues" evidence="1">
    <location>
        <begin position="176"/>
        <end position="186"/>
    </location>
</feature>
<gene>
    <name evidence="2" type="ORF">A8U91_04627</name>
</gene>